<reference evidence="2 3" key="1">
    <citation type="journal article" date="2019" name="Mol. Biol. Evol.">
        <title>Blast fungal genomes show frequent chromosomal changes, gene gains and losses, and effector gene turnover.</title>
        <authorList>
            <person name="Gomez Luciano L.B."/>
            <person name="Jason Tsai I."/>
            <person name="Chuma I."/>
            <person name="Tosa Y."/>
            <person name="Chen Y.H."/>
            <person name="Li J.Y."/>
            <person name="Li M.Y."/>
            <person name="Jade Lu M.Y."/>
            <person name="Nakayashiki H."/>
            <person name="Li W.H."/>
        </authorList>
    </citation>
    <scope>NUCLEOTIDE SEQUENCE [LARGE SCALE GENOMIC DNA]</scope>
    <source>
        <strain evidence="2">MZ5-1-6</strain>
    </source>
</reference>
<feature type="non-terminal residue" evidence="2">
    <location>
        <position position="1"/>
    </location>
</feature>
<dbReference type="GO" id="GO:0004568">
    <property type="term" value="F:chitinase activity"/>
    <property type="evidence" value="ECO:0007669"/>
    <property type="project" value="TreeGrafter"/>
</dbReference>
<dbReference type="EMBL" id="CP034207">
    <property type="protein sequence ID" value="QBZ61178.1"/>
    <property type="molecule type" value="Genomic_DNA"/>
</dbReference>
<dbReference type="GO" id="GO:0005576">
    <property type="term" value="C:extracellular region"/>
    <property type="evidence" value="ECO:0007669"/>
    <property type="project" value="TreeGrafter"/>
</dbReference>
<dbReference type="PANTHER" id="PTHR11177">
    <property type="entry name" value="CHITINASE"/>
    <property type="match status" value="1"/>
</dbReference>
<evidence type="ECO:0000259" key="1">
    <source>
        <dbReference type="PROSITE" id="PS51910"/>
    </source>
</evidence>
<organism evidence="2 3">
    <name type="scientific">Pyricularia oryzae</name>
    <name type="common">Rice blast fungus</name>
    <name type="synonym">Magnaporthe oryzae</name>
    <dbReference type="NCBI Taxonomy" id="318829"/>
    <lineage>
        <taxon>Eukaryota</taxon>
        <taxon>Fungi</taxon>
        <taxon>Dikarya</taxon>
        <taxon>Ascomycota</taxon>
        <taxon>Pezizomycotina</taxon>
        <taxon>Sordariomycetes</taxon>
        <taxon>Sordariomycetidae</taxon>
        <taxon>Magnaporthales</taxon>
        <taxon>Pyriculariaceae</taxon>
        <taxon>Pyricularia</taxon>
    </lineage>
</organism>
<dbReference type="GO" id="GO:0005975">
    <property type="term" value="P:carbohydrate metabolic process"/>
    <property type="evidence" value="ECO:0007669"/>
    <property type="project" value="InterPro"/>
</dbReference>
<dbReference type="PROSITE" id="PS51910">
    <property type="entry name" value="GH18_2"/>
    <property type="match status" value="1"/>
</dbReference>
<proteinExistence type="predicted"/>
<dbReference type="PANTHER" id="PTHR11177:SF337">
    <property type="entry name" value="CHITINASE"/>
    <property type="match status" value="1"/>
</dbReference>
<feature type="domain" description="GH18" evidence="1">
    <location>
        <begin position="1"/>
        <end position="231"/>
    </location>
</feature>
<sequence length="231" mass="25336">FTSQVKVPNISSVQILFISNNQSLCVKKHEVFTLCFGFGQCRLGNPLDGVLRPVPHHASPQQDPHGGHHTCHHCLCPVRLVPQLVGQIRGMFNNGTKVCMAIGGWGDNVGFSKAALTDESRKEFAKNVAATVDRLGYDCVDMDWEFPGGNGQDYKQNPNSGRVSEIETFPLLLQDIKAAIGTKELSIAVPGKEVDMIAYTAEQVPKINAAVDFINVMAYDLMNRRDNVTLP</sequence>
<dbReference type="GO" id="GO:0006032">
    <property type="term" value="P:chitin catabolic process"/>
    <property type="evidence" value="ECO:0007669"/>
    <property type="project" value="TreeGrafter"/>
</dbReference>
<dbReference type="Gene3D" id="3.20.20.80">
    <property type="entry name" value="Glycosidases"/>
    <property type="match status" value="1"/>
</dbReference>
<feature type="non-terminal residue" evidence="2">
    <location>
        <position position="231"/>
    </location>
</feature>
<evidence type="ECO:0000313" key="2">
    <source>
        <dbReference type="EMBL" id="QBZ61178.1"/>
    </source>
</evidence>
<dbReference type="Pfam" id="PF00704">
    <property type="entry name" value="Glyco_hydro_18"/>
    <property type="match status" value="1"/>
</dbReference>
<gene>
    <name evidence="2" type="ORF">PoMZ_08125</name>
</gene>
<dbReference type="GO" id="GO:0008061">
    <property type="term" value="F:chitin binding"/>
    <property type="evidence" value="ECO:0007669"/>
    <property type="project" value="TreeGrafter"/>
</dbReference>
<dbReference type="Proteomes" id="UP000294847">
    <property type="component" value="Chromosome 4"/>
</dbReference>
<evidence type="ECO:0000313" key="3">
    <source>
        <dbReference type="Proteomes" id="UP000294847"/>
    </source>
</evidence>
<protein>
    <recommendedName>
        <fullName evidence="1">GH18 domain-containing protein</fullName>
    </recommendedName>
</protein>
<dbReference type="InterPro" id="IPR017853">
    <property type="entry name" value="GH"/>
</dbReference>
<dbReference type="AlphaFoldDB" id="A0A4V1C6V2"/>
<dbReference type="InterPro" id="IPR050314">
    <property type="entry name" value="Glycosyl_Hydrlase_18"/>
</dbReference>
<dbReference type="InterPro" id="IPR001223">
    <property type="entry name" value="Glyco_hydro18_cat"/>
</dbReference>
<dbReference type="SUPFAM" id="SSF51445">
    <property type="entry name" value="(Trans)glycosidases"/>
    <property type="match status" value="1"/>
</dbReference>
<name>A0A4V1C6V2_PYROR</name>
<accession>A0A4V1C6V2</accession>